<dbReference type="PRINTS" id="PR00792">
    <property type="entry name" value="PEPSIN"/>
</dbReference>
<sequence length="390" mass="42870">MLRLLIILLISVAFGDVNSELIRIPLTKFKTVRQSFIEVGTNTNIINTKYGPCPGNPVPEVLFNYMDAQYYGPISIGYPPQTFRVIFDTGSANLWVPSATCPYSNVACQLHNKYDNKKSVSYKPNGTAISIGYATGSMKGFLSTDTMSIAGLNIADQTFAEAVTEPGATFAAAKFDGIMGMGFNRISILNVETVFDNMLKQKLVEPKFSFFLNRDANDQYGGEMLLGGSDPAYYTGNFTYLNISRPAYWQFKMDYMEVGGAKFCNGGCQAICDSGTSLIGVPTALLGPIQKAIGAKKEGGLYQVPCNETSTLPNLNFSLGDKLFILEPRDYIVNLTNSVTKKVRCISGITGIDVPWPRGPFWILGDIFMGRFYTEFDKGNNRIGFADVKR</sequence>
<dbReference type="FunFam" id="2.40.70.10:FF:000149">
    <property type="entry name" value="Uncharacterized protein"/>
    <property type="match status" value="1"/>
</dbReference>
<feature type="chain" id="PRO_5043665582" description="Peptidase A1 domain-containing protein" evidence="10">
    <location>
        <begin position="20"/>
        <end position="390"/>
    </location>
</feature>
<evidence type="ECO:0000256" key="10">
    <source>
        <dbReference type="SAM" id="SignalP"/>
    </source>
</evidence>
<gene>
    <name evidence="12" type="ORF">WA026_004180</name>
</gene>
<organism evidence="12 13">
    <name type="scientific">Henosepilachna vigintioctopunctata</name>
    <dbReference type="NCBI Taxonomy" id="420089"/>
    <lineage>
        <taxon>Eukaryota</taxon>
        <taxon>Metazoa</taxon>
        <taxon>Ecdysozoa</taxon>
        <taxon>Arthropoda</taxon>
        <taxon>Hexapoda</taxon>
        <taxon>Insecta</taxon>
        <taxon>Pterygota</taxon>
        <taxon>Neoptera</taxon>
        <taxon>Endopterygota</taxon>
        <taxon>Coleoptera</taxon>
        <taxon>Polyphaga</taxon>
        <taxon>Cucujiformia</taxon>
        <taxon>Coccinelloidea</taxon>
        <taxon>Coccinellidae</taxon>
        <taxon>Epilachninae</taxon>
        <taxon>Epilachnini</taxon>
        <taxon>Henosepilachna</taxon>
    </lineage>
</organism>
<dbReference type="Pfam" id="PF00026">
    <property type="entry name" value="Asp"/>
    <property type="match status" value="1"/>
</dbReference>
<feature type="disulfide bond" evidence="8">
    <location>
        <begin position="306"/>
        <end position="345"/>
    </location>
</feature>
<evidence type="ECO:0000313" key="13">
    <source>
        <dbReference type="Proteomes" id="UP001431783"/>
    </source>
</evidence>
<keyword evidence="2 9" id="KW-0645">Protease</keyword>
<keyword evidence="6" id="KW-0325">Glycoprotein</keyword>
<evidence type="ECO:0000256" key="1">
    <source>
        <dbReference type="ARBA" id="ARBA00007447"/>
    </source>
</evidence>
<keyword evidence="5 8" id="KW-1015">Disulfide bond</keyword>
<evidence type="ECO:0000313" key="12">
    <source>
        <dbReference type="EMBL" id="KAK9879328.1"/>
    </source>
</evidence>
<keyword evidence="13" id="KW-1185">Reference proteome</keyword>
<feature type="domain" description="Peptidase A1" evidence="11">
    <location>
        <begin position="70"/>
        <end position="386"/>
    </location>
</feature>
<evidence type="ECO:0000256" key="9">
    <source>
        <dbReference type="RuleBase" id="RU000454"/>
    </source>
</evidence>
<dbReference type="SUPFAM" id="SSF50630">
    <property type="entry name" value="Acid proteases"/>
    <property type="match status" value="1"/>
</dbReference>
<evidence type="ECO:0000259" key="11">
    <source>
        <dbReference type="PROSITE" id="PS51767"/>
    </source>
</evidence>
<dbReference type="PANTHER" id="PTHR47966">
    <property type="entry name" value="BETA-SITE APP-CLEAVING ENZYME, ISOFORM A-RELATED"/>
    <property type="match status" value="1"/>
</dbReference>
<protein>
    <recommendedName>
        <fullName evidence="11">Peptidase A1 domain-containing protein</fullName>
    </recommendedName>
</protein>
<dbReference type="EMBL" id="JARQZJ010000061">
    <property type="protein sequence ID" value="KAK9879328.1"/>
    <property type="molecule type" value="Genomic_DNA"/>
</dbReference>
<feature type="signal peptide" evidence="10">
    <location>
        <begin position="1"/>
        <end position="19"/>
    </location>
</feature>
<evidence type="ECO:0000256" key="3">
    <source>
        <dbReference type="ARBA" id="ARBA00022750"/>
    </source>
</evidence>
<comment type="caution">
    <text evidence="12">The sequence shown here is derived from an EMBL/GenBank/DDBJ whole genome shotgun (WGS) entry which is preliminary data.</text>
</comment>
<proteinExistence type="inferred from homology"/>
<evidence type="ECO:0000256" key="6">
    <source>
        <dbReference type="ARBA" id="ARBA00023180"/>
    </source>
</evidence>
<evidence type="ECO:0000256" key="4">
    <source>
        <dbReference type="ARBA" id="ARBA00022801"/>
    </source>
</evidence>
<feature type="disulfide bond" evidence="8">
    <location>
        <begin position="264"/>
        <end position="268"/>
    </location>
</feature>
<keyword evidence="3 9" id="KW-0064">Aspartyl protease</keyword>
<dbReference type="GO" id="GO:0004190">
    <property type="term" value="F:aspartic-type endopeptidase activity"/>
    <property type="evidence" value="ECO:0007669"/>
    <property type="project" value="UniProtKB-KW"/>
</dbReference>
<evidence type="ECO:0000256" key="2">
    <source>
        <dbReference type="ARBA" id="ARBA00022670"/>
    </source>
</evidence>
<dbReference type="GO" id="GO:0006508">
    <property type="term" value="P:proteolysis"/>
    <property type="evidence" value="ECO:0007669"/>
    <property type="project" value="UniProtKB-KW"/>
</dbReference>
<dbReference type="PROSITE" id="PS51767">
    <property type="entry name" value="PEPTIDASE_A1"/>
    <property type="match status" value="1"/>
</dbReference>
<evidence type="ECO:0000256" key="5">
    <source>
        <dbReference type="ARBA" id="ARBA00023157"/>
    </source>
</evidence>
<dbReference type="Gene3D" id="2.40.70.10">
    <property type="entry name" value="Acid Proteases"/>
    <property type="match status" value="2"/>
</dbReference>
<dbReference type="InterPro" id="IPR033121">
    <property type="entry name" value="PEPTIDASE_A1"/>
</dbReference>
<accession>A0AAW1UDW1</accession>
<dbReference type="InterPro" id="IPR021109">
    <property type="entry name" value="Peptidase_aspartic_dom_sf"/>
</dbReference>
<dbReference type="Gene3D" id="2.60.40.1960">
    <property type="match status" value="1"/>
</dbReference>
<feature type="active site" evidence="7">
    <location>
        <position position="88"/>
    </location>
</feature>
<dbReference type="InterPro" id="IPR001969">
    <property type="entry name" value="Aspartic_peptidase_AS"/>
</dbReference>
<evidence type="ECO:0000256" key="7">
    <source>
        <dbReference type="PIRSR" id="PIRSR601461-1"/>
    </source>
</evidence>
<keyword evidence="4 9" id="KW-0378">Hydrolase</keyword>
<comment type="similarity">
    <text evidence="1 9">Belongs to the peptidase A1 family.</text>
</comment>
<feature type="disulfide bond" evidence="8">
    <location>
        <begin position="101"/>
        <end position="108"/>
    </location>
</feature>
<dbReference type="PANTHER" id="PTHR47966:SF51">
    <property type="entry name" value="BETA-SITE APP-CLEAVING ENZYME, ISOFORM A-RELATED"/>
    <property type="match status" value="1"/>
</dbReference>
<feature type="active site" evidence="7">
    <location>
        <position position="273"/>
    </location>
</feature>
<dbReference type="Proteomes" id="UP001431783">
    <property type="component" value="Unassembled WGS sequence"/>
</dbReference>
<name>A0AAW1UDW1_9CUCU</name>
<dbReference type="InterPro" id="IPR001461">
    <property type="entry name" value="Aspartic_peptidase_A1"/>
</dbReference>
<reference evidence="12 13" key="1">
    <citation type="submission" date="2023-03" db="EMBL/GenBank/DDBJ databases">
        <title>Genome insight into feeding habits of ladybird beetles.</title>
        <authorList>
            <person name="Li H.-S."/>
            <person name="Huang Y.-H."/>
            <person name="Pang H."/>
        </authorList>
    </citation>
    <scope>NUCLEOTIDE SEQUENCE [LARGE SCALE GENOMIC DNA]</scope>
    <source>
        <strain evidence="12">SYSU_2023b</strain>
        <tissue evidence="12">Whole body</tissue>
    </source>
</reference>
<keyword evidence="10" id="KW-0732">Signal</keyword>
<dbReference type="GO" id="GO:0005764">
    <property type="term" value="C:lysosome"/>
    <property type="evidence" value="ECO:0007669"/>
    <property type="project" value="TreeGrafter"/>
</dbReference>
<dbReference type="AlphaFoldDB" id="A0AAW1UDW1"/>
<evidence type="ECO:0000256" key="8">
    <source>
        <dbReference type="PIRSR" id="PIRSR601461-2"/>
    </source>
</evidence>
<dbReference type="FunFam" id="2.40.70.10:FF:000002">
    <property type="entry name" value="Vacuolar aspartic proteinase"/>
    <property type="match status" value="1"/>
</dbReference>
<dbReference type="PROSITE" id="PS00141">
    <property type="entry name" value="ASP_PROTEASE"/>
    <property type="match status" value="1"/>
</dbReference>